<dbReference type="RefSeq" id="WP_156683429.1">
    <property type="nucleotide sequence ID" value="NZ_CABWIB010000001.1"/>
</dbReference>
<dbReference type="Pfam" id="PF02381">
    <property type="entry name" value="MraZ"/>
    <property type="match status" value="2"/>
</dbReference>
<dbReference type="GO" id="GO:0005737">
    <property type="term" value="C:cytoplasm"/>
    <property type="evidence" value="ECO:0007669"/>
    <property type="project" value="UniProtKB-UniRule"/>
</dbReference>
<reference evidence="9 10" key="1">
    <citation type="submission" date="2019-10" db="EMBL/GenBank/DDBJ databases">
        <authorList>
            <person name="Blom J."/>
        </authorList>
    </citation>
    <scope>NUCLEOTIDE SEQUENCE [LARGE SCALE GENOMIC DNA]</scope>
    <source>
        <strain evidence="9 10">ES3154-GLU</strain>
    </source>
</reference>
<proteinExistence type="inferred from homology"/>
<dbReference type="PROSITE" id="PS51740">
    <property type="entry name" value="SPOVT_ABRB"/>
    <property type="match status" value="2"/>
</dbReference>
<gene>
    <name evidence="7" type="primary">mraZ</name>
    <name evidence="9" type="ORF">OMES3154_00717</name>
</gene>
<evidence type="ECO:0000256" key="7">
    <source>
        <dbReference type="HAMAP-Rule" id="MF_01008"/>
    </source>
</evidence>
<keyword evidence="5 7" id="KW-0238">DNA-binding</keyword>
<evidence type="ECO:0000256" key="3">
    <source>
        <dbReference type="ARBA" id="ARBA00022737"/>
    </source>
</evidence>
<dbReference type="Proteomes" id="UP000419017">
    <property type="component" value="Unassembled WGS sequence"/>
</dbReference>
<comment type="subcellular location">
    <subcellularLocation>
        <location evidence="7">Cytoplasm</location>
        <location evidence="7">Nucleoid</location>
    </subcellularLocation>
</comment>
<evidence type="ECO:0000256" key="4">
    <source>
        <dbReference type="ARBA" id="ARBA00023015"/>
    </source>
</evidence>
<dbReference type="PANTHER" id="PTHR34701:SF1">
    <property type="entry name" value="TRANSCRIPTIONAL REGULATOR MRAZ"/>
    <property type="match status" value="1"/>
</dbReference>
<organism evidence="9 10">
    <name type="scientific">Oceanivirga miroungae</name>
    <dbReference type="NCBI Taxonomy" id="1130046"/>
    <lineage>
        <taxon>Bacteria</taxon>
        <taxon>Fusobacteriati</taxon>
        <taxon>Fusobacteriota</taxon>
        <taxon>Fusobacteriia</taxon>
        <taxon>Fusobacteriales</taxon>
        <taxon>Leptotrichiaceae</taxon>
        <taxon>Oceanivirga</taxon>
    </lineage>
</organism>
<dbReference type="InterPro" id="IPR037914">
    <property type="entry name" value="SpoVT-AbrB_sf"/>
</dbReference>
<dbReference type="InterPro" id="IPR020603">
    <property type="entry name" value="MraZ_dom"/>
</dbReference>
<evidence type="ECO:0000256" key="1">
    <source>
        <dbReference type="ARBA" id="ARBA00013860"/>
    </source>
</evidence>
<dbReference type="InterPro" id="IPR007159">
    <property type="entry name" value="SpoVT-AbrB_dom"/>
</dbReference>
<evidence type="ECO:0000256" key="6">
    <source>
        <dbReference type="ARBA" id="ARBA00023163"/>
    </source>
</evidence>
<evidence type="ECO:0000256" key="5">
    <source>
        <dbReference type="ARBA" id="ARBA00023125"/>
    </source>
</evidence>
<dbReference type="PANTHER" id="PTHR34701">
    <property type="entry name" value="TRANSCRIPTIONAL REGULATOR MRAZ"/>
    <property type="match status" value="1"/>
</dbReference>
<evidence type="ECO:0000259" key="8">
    <source>
        <dbReference type="PROSITE" id="PS51740"/>
    </source>
</evidence>
<evidence type="ECO:0000256" key="2">
    <source>
        <dbReference type="ARBA" id="ARBA00022490"/>
    </source>
</evidence>
<accession>A0A6I8MD53</accession>
<comment type="similarity">
    <text evidence="7">Belongs to the MraZ family.</text>
</comment>
<evidence type="ECO:0000313" key="10">
    <source>
        <dbReference type="Proteomes" id="UP000419017"/>
    </source>
</evidence>
<dbReference type="SUPFAM" id="SSF89447">
    <property type="entry name" value="AbrB/MazE/MraZ-like"/>
    <property type="match status" value="1"/>
</dbReference>
<dbReference type="GO" id="GO:0000976">
    <property type="term" value="F:transcription cis-regulatory region binding"/>
    <property type="evidence" value="ECO:0007669"/>
    <property type="project" value="TreeGrafter"/>
</dbReference>
<dbReference type="GO" id="GO:0003700">
    <property type="term" value="F:DNA-binding transcription factor activity"/>
    <property type="evidence" value="ECO:0007669"/>
    <property type="project" value="UniProtKB-UniRule"/>
</dbReference>
<sequence>MNTFKGKYECKMDSKGRIIIPSKFREELTKNNNSFVITRSLDNAIDIFPYEAWEKYDEKISRLSDFNPKQRAVKRFLTHDATSVECDAQGRINIPKTLIEHANLKKNILVAGYGDRIQIWDKETYDEILLKDLEIMNDLELDIL</sequence>
<keyword evidence="4 7" id="KW-0805">Transcription regulation</keyword>
<dbReference type="GO" id="GO:2000143">
    <property type="term" value="P:negative regulation of DNA-templated transcription initiation"/>
    <property type="evidence" value="ECO:0007669"/>
    <property type="project" value="TreeGrafter"/>
</dbReference>
<evidence type="ECO:0000313" key="9">
    <source>
        <dbReference type="EMBL" id="VWL85432.1"/>
    </source>
</evidence>
<dbReference type="InterPro" id="IPR003444">
    <property type="entry name" value="MraZ"/>
</dbReference>
<feature type="domain" description="SpoVT-AbrB" evidence="8">
    <location>
        <begin position="81"/>
        <end position="124"/>
    </location>
</feature>
<keyword evidence="2 7" id="KW-0963">Cytoplasm</keyword>
<dbReference type="InterPro" id="IPR035644">
    <property type="entry name" value="MraZ_C"/>
</dbReference>
<comment type="subunit">
    <text evidence="7">Forms oligomers.</text>
</comment>
<keyword evidence="3" id="KW-0677">Repeat</keyword>
<dbReference type="GO" id="GO:0009295">
    <property type="term" value="C:nucleoid"/>
    <property type="evidence" value="ECO:0007669"/>
    <property type="project" value="UniProtKB-SubCell"/>
</dbReference>
<protein>
    <recommendedName>
        <fullName evidence="1 7">Transcriptional regulator MraZ</fullName>
    </recommendedName>
</protein>
<feature type="domain" description="SpoVT-AbrB" evidence="8">
    <location>
        <begin position="7"/>
        <end position="52"/>
    </location>
</feature>
<dbReference type="AlphaFoldDB" id="A0A6I8MD53"/>
<dbReference type="CDD" id="cd16321">
    <property type="entry name" value="MraZ_C"/>
    <property type="match status" value="1"/>
</dbReference>
<dbReference type="HAMAP" id="MF_01008">
    <property type="entry name" value="MraZ"/>
    <property type="match status" value="1"/>
</dbReference>
<dbReference type="EMBL" id="CABWIB010000001">
    <property type="protein sequence ID" value="VWL85432.1"/>
    <property type="molecule type" value="Genomic_DNA"/>
</dbReference>
<keyword evidence="10" id="KW-1185">Reference proteome</keyword>
<dbReference type="Gene3D" id="3.40.1550.20">
    <property type="entry name" value="Transcriptional regulator MraZ domain"/>
    <property type="match status" value="1"/>
</dbReference>
<dbReference type="InterPro" id="IPR038619">
    <property type="entry name" value="MraZ_sf"/>
</dbReference>
<dbReference type="CDD" id="cd16320">
    <property type="entry name" value="MraZ_N"/>
    <property type="match status" value="1"/>
</dbReference>
<name>A0A6I8MD53_9FUSO</name>
<keyword evidence="6 7" id="KW-0804">Transcription</keyword>
<dbReference type="InterPro" id="IPR035642">
    <property type="entry name" value="MraZ_N"/>
</dbReference>
<dbReference type="NCBIfam" id="TIGR00242">
    <property type="entry name" value="division/cell wall cluster transcriptional repressor MraZ"/>
    <property type="match status" value="1"/>
</dbReference>